<gene>
    <name evidence="16" type="ORF">MGAL_10B018719</name>
</gene>
<dbReference type="EMBL" id="UYJE01006108">
    <property type="protein sequence ID" value="VDI43056.1"/>
    <property type="molecule type" value="Genomic_DNA"/>
</dbReference>
<keyword evidence="5" id="KW-0732">Signal</keyword>
<evidence type="ECO:0000256" key="13">
    <source>
        <dbReference type="SAM" id="MobiDB-lite"/>
    </source>
</evidence>
<evidence type="ECO:0000256" key="8">
    <source>
        <dbReference type="ARBA" id="ARBA00023136"/>
    </source>
</evidence>
<feature type="transmembrane region" description="Helical" evidence="14">
    <location>
        <begin position="668"/>
        <end position="688"/>
    </location>
</feature>
<keyword evidence="4 14" id="KW-0812">Transmembrane</keyword>
<dbReference type="InterPro" id="IPR000162">
    <property type="entry name" value="GPCR_3_mtglu_rcpt"/>
</dbReference>
<keyword evidence="11" id="KW-0325">Glycoprotein</keyword>
<evidence type="ECO:0000256" key="6">
    <source>
        <dbReference type="ARBA" id="ARBA00022989"/>
    </source>
</evidence>
<accession>A0A8B6F163</accession>
<dbReference type="PRINTS" id="PR00593">
    <property type="entry name" value="MTABOTROPICR"/>
</dbReference>
<feature type="region of interest" description="Disordered" evidence="13">
    <location>
        <begin position="872"/>
        <end position="891"/>
    </location>
</feature>
<evidence type="ECO:0000313" key="17">
    <source>
        <dbReference type="Proteomes" id="UP000596742"/>
    </source>
</evidence>
<keyword evidence="17" id="KW-1185">Reference proteome</keyword>
<keyword evidence="9" id="KW-1015">Disulfide bond</keyword>
<evidence type="ECO:0000256" key="1">
    <source>
        <dbReference type="ARBA" id="ARBA00004651"/>
    </source>
</evidence>
<dbReference type="FunFam" id="2.10.50.30:FF:000001">
    <property type="entry name" value="metabotropic glutamate receptor 1"/>
    <property type="match status" value="1"/>
</dbReference>
<dbReference type="Proteomes" id="UP000596742">
    <property type="component" value="Unassembled WGS sequence"/>
</dbReference>
<dbReference type="PROSITE" id="PS00980">
    <property type="entry name" value="G_PROTEIN_RECEP_F3_2"/>
    <property type="match status" value="1"/>
</dbReference>
<evidence type="ECO:0000256" key="2">
    <source>
        <dbReference type="ARBA" id="ARBA00007242"/>
    </source>
</evidence>
<keyword evidence="3" id="KW-1003">Cell membrane</keyword>
<evidence type="ECO:0000313" key="16">
    <source>
        <dbReference type="EMBL" id="VDI43056.1"/>
    </source>
</evidence>
<dbReference type="InterPro" id="IPR038550">
    <property type="entry name" value="GPCR_3_9-Cys_sf"/>
</dbReference>
<comment type="subcellular location">
    <subcellularLocation>
        <location evidence="1">Cell membrane</location>
        <topology evidence="1">Multi-pass membrane protein</topology>
    </subcellularLocation>
</comment>
<dbReference type="InterPro" id="IPR000337">
    <property type="entry name" value="GPCR_3"/>
</dbReference>
<dbReference type="InterPro" id="IPR011500">
    <property type="entry name" value="GPCR_3_9-Cys_dom"/>
</dbReference>
<name>A0A8B6F163_MYTGA</name>
<keyword evidence="6 14" id="KW-1133">Transmembrane helix</keyword>
<dbReference type="OrthoDB" id="425344at2759"/>
<reference evidence="16" key="1">
    <citation type="submission" date="2018-11" db="EMBL/GenBank/DDBJ databases">
        <authorList>
            <person name="Alioto T."/>
            <person name="Alioto T."/>
        </authorList>
    </citation>
    <scope>NUCLEOTIDE SEQUENCE</scope>
</reference>
<keyword evidence="8 14" id="KW-0472">Membrane</keyword>
<dbReference type="PROSITE" id="PS50259">
    <property type="entry name" value="G_PROTEIN_RECEP_F3_4"/>
    <property type="match status" value="1"/>
</dbReference>
<feature type="transmembrane region" description="Helical" evidence="14">
    <location>
        <begin position="615"/>
        <end position="637"/>
    </location>
</feature>
<dbReference type="Pfam" id="PF01094">
    <property type="entry name" value="ANF_receptor"/>
    <property type="match status" value="1"/>
</dbReference>
<dbReference type="Gene3D" id="3.40.50.2300">
    <property type="match status" value="2"/>
</dbReference>
<feature type="transmembrane region" description="Helical" evidence="14">
    <location>
        <begin position="553"/>
        <end position="579"/>
    </location>
</feature>
<dbReference type="InterPro" id="IPR001828">
    <property type="entry name" value="ANF_lig-bd_rcpt"/>
</dbReference>
<dbReference type="PROSITE" id="PS00979">
    <property type="entry name" value="G_PROTEIN_RECEP_F3_1"/>
    <property type="match status" value="1"/>
</dbReference>
<feature type="transmembrane region" description="Helical" evidence="14">
    <location>
        <begin position="745"/>
        <end position="769"/>
    </location>
</feature>
<dbReference type="CDD" id="cd15934">
    <property type="entry name" value="7tmC_mGluRs_group2_3"/>
    <property type="match status" value="1"/>
</dbReference>
<dbReference type="FunFam" id="3.40.50.2300:FF:000009">
    <property type="entry name" value="Glutamate receptor, metabotropic 4"/>
    <property type="match status" value="1"/>
</dbReference>
<proteinExistence type="inferred from homology"/>
<dbReference type="Gene3D" id="2.10.50.30">
    <property type="entry name" value="GPCR, family 3, nine cysteines domain"/>
    <property type="match status" value="1"/>
</dbReference>
<dbReference type="SUPFAM" id="SSF53822">
    <property type="entry name" value="Periplasmic binding protein-like I"/>
    <property type="match status" value="1"/>
</dbReference>
<comment type="caution">
    <text evidence="16">The sequence shown here is derived from an EMBL/GenBank/DDBJ whole genome shotgun (WGS) entry which is preliminary data.</text>
</comment>
<dbReference type="InterPro" id="IPR017979">
    <property type="entry name" value="GPCR_3_CS"/>
</dbReference>
<keyword evidence="7" id="KW-0297">G-protein coupled receptor</keyword>
<comment type="similarity">
    <text evidence="2">Belongs to the G-protein coupled receptor 3 family.</text>
</comment>
<dbReference type="GO" id="GO:0005886">
    <property type="term" value="C:plasma membrane"/>
    <property type="evidence" value="ECO:0007669"/>
    <property type="project" value="UniProtKB-SubCell"/>
</dbReference>
<dbReference type="InterPro" id="IPR050726">
    <property type="entry name" value="mGluR"/>
</dbReference>
<sequence length="891" mass="100012">MLTFSTNINSCFGTEKEKLLIDGKIIFGGLFPMHEKQQGEDRCGKIKKEKGIQRLEAMLFAVKRINADDNILPGIPIGVHILDTCSSDTYALEQCMDFIKAQMTTIDITDYKCDDGETPLYNPIKPVVGVIGAASSTVSIMVANILRLFKIPQISYASTSIDLSDKSRYEYFSRVVPPDSYQAQAMVDIAEYFSWNYVITIQDEGNYGDKGIGAFKERATLSGICIAKSFVISRDPTKDLFKETVDDLFKIKKAKVIVMFVNEDNAKHLLEAVMHANKTSELWFLASDSWGAKVHPVVGQEQAAEGAITLLPKRTDIREFDDYFSNLTLKNNKQNVWFEEYWGEVYNCSKKDIKRHNCTKHRYEQEGLVQFVIDSVYALAHALHNYFQSKCTTVMEHCPLLNSPNRQELLEFIRNVSFTGIAGDIVEFNSQGDGIGRYDVYQYQNLSTDGYGYVKIGEWIDRLKLNSSFLNWKEADPNEVPNSVCSEPCTFGHKKEKVEREHAACCWICIPCGPNQYLVDEKTCKDCEDGFQPSENVTSCKPLPLLELEWNSLWVILPIAFSSFGIVSTILTIAVFIKFNNTPIIMASGRELCYVLLVGILMAYGTSLIMLATPTIILCTIIRLGLGVSLCLIYAAMLTKTNRIYRIFNNGIKAMVKRPSYTSPKSQIIICMALVSVQIVGGLTWLGFEKPDTIYTRQHTEFQVLKCKASQIAIIASLTYNIVLIILCTIYGIKTRKIPQNFNEAKCIAFTMYSTCIVWLAFGAIYFGASSDFKIEVTSLCMCVSISATVALVCVFVPKLYIVLLQPHKNVRQGASMYNNSYKSGRQNSFGSFPLPCPNGNLFNNLNANTQITQTTYNDVFSDDMDDLSCDEDANVNNNSTQTGNPENHSE</sequence>
<evidence type="ECO:0000256" key="12">
    <source>
        <dbReference type="ARBA" id="ARBA00023224"/>
    </source>
</evidence>
<evidence type="ECO:0000259" key="15">
    <source>
        <dbReference type="PROSITE" id="PS50259"/>
    </source>
</evidence>
<feature type="compositionally biased region" description="Polar residues" evidence="13">
    <location>
        <begin position="875"/>
        <end position="891"/>
    </location>
</feature>
<evidence type="ECO:0000256" key="4">
    <source>
        <dbReference type="ARBA" id="ARBA00022692"/>
    </source>
</evidence>
<evidence type="ECO:0000256" key="3">
    <source>
        <dbReference type="ARBA" id="ARBA00022475"/>
    </source>
</evidence>
<evidence type="ECO:0000256" key="7">
    <source>
        <dbReference type="ARBA" id="ARBA00023040"/>
    </source>
</evidence>
<dbReference type="InterPro" id="IPR017978">
    <property type="entry name" value="GPCR_3_C"/>
</dbReference>
<evidence type="ECO:0000256" key="5">
    <source>
        <dbReference type="ARBA" id="ARBA00022729"/>
    </source>
</evidence>
<keyword evidence="12" id="KW-0807">Transducer</keyword>
<feature type="transmembrane region" description="Helical" evidence="14">
    <location>
        <begin position="591"/>
        <end position="609"/>
    </location>
</feature>
<dbReference type="Pfam" id="PF07562">
    <property type="entry name" value="NCD3G"/>
    <property type="match status" value="1"/>
</dbReference>
<evidence type="ECO:0000256" key="14">
    <source>
        <dbReference type="SAM" id="Phobius"/>
    </source>
</evidence>
<evidence type="ECO:0000256" key="11">
    <source>
        <dbReference type="ARBA" id="ARBA00023180"/>
    </source>
</evidence>
<keyword evidence="10 16" id="KW-0675">Receptor</keyword>
<dbReference type="AlphaFoldDB" id="A0A8B6F163"/>
<feature type="transmembrane region" description="Helical" evidence="14">
    <location>
        <begin position="712"/>
        <end position="733"/>
    </location>
</feature>
<dbReference type="Pfam" id="PF00003">
    <property type="entry name" value="7tm_3"/>
    <property type="match status" value="1"/>
</dbReference>
<evidence type="ECO:0000256" key="10">
    <source>
        <dbReference type="ARBA" id="ARBA00023170"/>
    </source>
</evidence>
<dbReference type="GO" id="GO:0004930">
    <property type="term" value="F:G protein-coupled receptor activity"/>
    <property type="evidence" value="ECO:0007669"/>
    <property type="project" value="UniProtKB-KW"/>
</dbReference>
<dbReference type="InterPro" id="IPR028082">
    <property type="entry name" value="Peripla_BP_I"/>
</dbReference>
<organism evidence="16 17">
    <name type="scientific">Mytilus galloprovincialis</name>
    <name type="common">Mediterranean mussel</name>
    <dbReference type="NCBI Taxonomy" id="29158"/>
    <lineage>
        <taxon>Eukaryota</taxon>
        <taxon>Metazoa</taxon>
        <taxon>Spiralia</taxon>
        <taxon>Lophotrochozoa</taxon>
        <taxon>Mollusca</taxon>
        <taxon>Bivalvia</taxon>
        <taxon>Autobranchia</taxon>
        <taxon>Pteriomorphia</taxon>
        <taxon>Mytilida</taxon>
        <taxon>Mytiloidea</taxon>
        <taxon>Mytilidae</taxon>
        <taxon>Mytilinae</taxon>
        <taxon>Mytilus</taxon>
    </lineage>
</organism>
<dbReference type="PROSITE" id="PS00981">
    <property type="entry name" value="G_PROTEIN_RECEP_F3_3"/>
    <property type="match status" value="1"/>
</dbReference>
<feature type="transmembrane region" description="Helical" evidence="14">
    <location>
        <begin position="775"/>
        <end position="802"/>
    </location>
</feature>
<feature type="domain" description="G-protein coupled receptors family 3 profile" evidence="15">
    <location>
        <begin position="554"/>
        <end position="819"/>
    </location>
</feature>
<dbReference type="PANTHER" id="PTHR24060">
    <property type="entry name" value="METABOTROPIC GLUTAMATE RECEPTOR"/>
    <property type="match status" value="1"/>
</dbReference>
<protein>
    <submittedName>
        <fullName evidence="16">Metabotropic glutamate receptor 6/7/8</fullName>
    </submittedName>
</protein>
<evidence type="ECO:0000256" key="9">
    <source>
        <dbReference type="ARBA" id="ARBA00023157"/>
    </source>
</evidence>
<dbReference type="PRINTS" id="PR00248">
    <property type="entry name" value="GPCRMGR"/>
</dbReference>